<proteinExistence type="predicted"/>
<evidence type="ECO:0000313" key="1">
    <source>
        <dbReference type="EMBL" id="SGZ17343.1"/>
    </source>
</evidence>
<protein>
    <submittedName>
        <fullName evidence="1">Uncharacterized protein</fullName>
    </submittedName>
</protein>
<evidence type="ECO:0000313" key="2">
    <source>
        <dbReference type="Proteomes" id="UP000183794"/>
    </source>
</evidence>
<dbReference type="AlphaFoldDB" id="A0A1L0AMA1"/>
<dbReference type="Proteomes" id="UP000183794">
    <property type="component" value="Unassembled WGS sequence"/>
</dbReference>
<sequence>MELLINRIGERVDITYGERASAMNLIRKYLGLKESDLVSISDGRASQLRRLLEC</sequence>
<reference evidence="1 2" key="1">
    <citation type="submission" date="2016-11" db="EMBL/GenBank/DDBJ databases">
        <authorList>
            <person name="Jaros S."/>
            <person name="Januszkiewicz K."/>
            <person name="Wedrychowicz H."/>
        </authorList>
    </citation>
    <scope>NUCLEOTIDE SEQUENCE [LARGE SCALE GENOMIC DNA]</scope>
    <source>
        <strain evidence="1">NVI 5450</strain>
    </source>
</reference>
<name>A0A1L0AMA1_9GAMM</name>
<organism evidence="1 2">
    <name type="scientific">Moritella viscosa</name>
    <dbReference type="NCBI Taxonomy" id="80854"/>
    <lineage>
        <taxon>Bacteria</taxon>
        <taxon>Pseudomonadati</taxon>
        <taxon>Pseudomonadota</taxon>
        <taxon>Gammaproteobacteria</taxon>
        <taxon>Alteromonadales</taxon>
        <taxon>Moritellaceae</taxon>
        <taxon>Moritella</taxon>
    </lineage>
</organism>
<accession>A0A1L0AMA1</accession>
<dbReference type="EMBL" id="FPLD01000131">
    <property type="protein sequence ID" value="SGZ17343.1"/>
    <property type="molecule type" value="Genomic_DNA"/>
</dbReference>
<gene>
    <name evidence="1" type="ORF">NVI5450_4504</name>
</gene>